<keyword evidence="13" id="KW-0175">Coiled coil</keyword>
<feature type="compositionally biased region" description="Basic and acidic residues" evidence="14">
    <location>
        <begin position="1"/>
        <end position="11"/>
    </location>
</feature>
<evidence type="ECO:0000256" key="10">
    <source>
        <dbReference type="HAMAP-Rule" id="MF_01151"/>
    </source>
</evidence>
<keyword evidence="5 10" id="KW-0346">Stress response</keyword>
<proteinExistence type="inferred from homology"/>
<feature type="coiled-coil region" evidence="13">
    <location>
        <begin position="32"/>
        <end position="73"/>
    </location>
</feature>
<feature type="region of interest" description="Disordered" evidence="14">
    <location>
        <begin position="1"/>
        <end position="23"/>
    </location>
</feature>
<dbReference type="EMBL" id="FOVF01000011">
    <property type="protein sequence ID" value="SFN28405.1"/>
    <property type="molecule type" value="Genomic_DNA"/>
</dbReference>
<evidence type="ECO:0000256" key="3">
    <source>
        <dbReference type="ARBA" id="ARBA00011738"/>
    </source>
</evidence>
<evidence type="ECO:0000256" key="5">
    <source>
        <dbReference type="ARBA" id="ARBA00023016"/>
    </source>
</evidence>
<dbReference type="InterPro" id="IPR013805">
    <property type="entry name" value="GrpE_CC"/>
</dbReference>
<dbReference type="AlphaFoldDB" id="A0A1I4XRC8"/>
<sequence>MENTDPARDEAEQSPVDETTLAGGDEALANLMAEYETKLGEMRELVLRERAEIENQRKRLQRDLDQARKFANEKLLAELLPVIDNLERGLVADKTEGGGLRAGVELTLKELMRVVTAHGIVIVNPVGEAFDPERHQAMSMVDTTEHAPNTVVAVLQKGYVLNERLLRPALVNVAQAPA</sequence>
<evidence type="ECO:0000256" key="9">
    <source>
        <dbReference type="ARBA" id="ARBA00076414"/>
    </source>
</evidence>
<dbReference type="PANTHER" id="PTHR21237">
    <property type="entry name" value="GRPE PROTEIN"/>
    <property type="match status" value="1"/>
</dbReference>
<evidence type="ECO:0000256" key="2">
    <source>
        <dbReference type="ARBA" id="ARBA00009054"/>
    </source>
</evidence>
<dbReference type="GO" id="GO:0000774">
    <property type="term" value="F:adenyl-nucleotide exchange factor activity"/>
    <property type="evidence" value="ECO:0007669"/>
    <property type="project" value="InterPro"/>
</dbReference>
<comment type="subunit">
    <text evidence="3 10">Homodimer.</text>
</comment>
<comment type="subcellular location">
    <subcellularLocation>
        <location evidence="1 10">Cytoplasm</location>
    </subcellularLocation>
</comment>
<dbReference type="RefSeq" id="WP_092407458.1">
    <property type="nucleotide sequence ID" value="NZ_FOVF01000011.1"/>
</dbReference>
<dbReference type="SUPFAM" id="SSF58014">
    <property type="entry name" value="Coiled-coil domain of nucleotide exchange factor GrpE"/>
    <property type="match status" value="1"/>
</dbReference>
<dbReference type="InterPro" id="IPR000740">
    <property type="entry name" value="GrpE"/>
</dbReference>
<evidence type="ECO:0000256" key="1">
    <source>
        <dbReference type="ARBA" id="ARBA00004496"/>
    </source>
</evidence>
<keyword evidence="4 10" id="KW-0963">Cytoplasm</keyword>
<evidence type="ECO:0000313" key="16">
    <source>
        <dbReference type="Proteomes" id="UP000198575"/>
    </source>
</evidence>
<accession>A0A1I4XRC8</accession>
<evidence type="ECO:0000256" key="11">
    <source>
        <dbReference type="RuleBase" id="RU000639"/>
    </source>
</evidence>
<dbReference type="GO" id="GO:0006457">
    <property type="term" value="P:protein folding"/>
    <property type="evidence" value="ECO:0007669"/>
    <property type="project" value="InterPro"/>
</dbReference>
<organism evidence="15 16">
    <name type="scientific">Dokdonella immobilis</name>
    <dbReference type="NCBI Taxonomy" id="578942"/>
    <lineage>
        <taxon>Bacteria</taxon>
        <taxon>Pseudomonadati</taxon>
        <taxon>Pseudomonadota</taxon>
        <taxon>Gammaproteobacteria</taxon>
        <taxon>Lysobacterales</taxon>
        <taxon>Rhodanobacteraceae</taxon>
        <taxon>Dokdonella</taxon>
    </lineage>
</organism>
<dbReference type="GO" id="GO:0051087">
    <property type="term" value="F:protein-folding chaperone binding"/>
    <property type="evidence" value="ECO:0007669"/>
    <property type="project" value="InterPro"/>
</dbReference>
<dbReference type="Gene3D" id="2.30.22.10">
    <property type="entry name" value="Head domain of nucleotide exchange factor GrpE"/>
    <property type="match status" value="1"/>
</dbReference>
<dbReference type="OrthoDB" id="9789811at2"/>
<keyword evidence="6 10" id="KW-0143">Chaperone</keyword>
<dbReference type="NCBIfam" id="NF010738">
    <property type="entry name" value="PRK14140.1"/>
    <property type="match status" value="1"/>
</dbReference>
<evidence type="ECO:0000256" key="8">
    <source>
        <dbReference type="ARBA" id="ARBA00072274"/>
    </source>
</evidence>
<evidence type="ECO:0000256" key="4">
    <source>
        <dbReference type="ARBA" id="ARBA00022490"/>
    </source>
</evidence>
<evidence type="ECO:0000256" key="13">
    <source>
        <dbReference type="SAM" id="Coils"/>
    </source>
</evidence>
<dbReference type="Pfam" id="PF01025">
    <property type="entry name" value="GrpE"/>
    <property type="match status" value="1"/>
</dbReference>
<dbReference type="NCBIfam" id="NF010737">
    <property type="entry name" value="PRK14139.1"/>
    <property type="match status" value="1"/>
</dbReference>
<dbReference type="STRING" id="578942.SAMN05216289_11175"/>
<dbReference type="PROSITE" id="PS01071">
    <property type="entry name" value="GRPE"/>
    <property type="match status" value="1"/>
</dbReference>
<dbReference type="NCBIfam" id="NF010748">
    <property type="entry name" value="PRK14150.1"/>
    <property type="match status" value="1"/>
</dbReference>
<dbReference type="PRINTS" id="PR00773">
    <property type="entry name" value="GRPEPROTEIN"/>
</dbReference>
<dbReference type="GO" id="GO:0005829">
    <property type="term" value="C:cytosol"/>
    <property type="evidence" value="ECO:0007669"/>
    <property type="project" value="TreeGrafter"/>
</dbReference>
<evidence type="ECO:0000313" key="15">
    <source>
        <dbReference type="EMBL" id="SFN28405.1"/>
    </source>
</evidence>
<dbReference type="InterPro" id="IPR009012">
    <property type="entry name" value="GrpE_head"/>
</dbReference>
<reference evidence="15 16" key="1">
    <citation type="submission" date="2016-10" db="EMBL/GenBank/DDBJ databases">
        <authorList>
            <person name="de Groot N.N."/>
        </authorList>
    </citation>
    <scope>NUCLEOTIDE SEQUENCE [LARGE SCALE GENOMIC DNA]</scope>
    <source>
        <strain evidence="15 16">CGMCC 1.7659</strain>
    </source>
</reference>
<dbReference type="CDD" id="cd00446">
    <property type="entry name" value="GrpE"/>
    <property type="match status" value="1"/>
</dbReference>
<evidence type="ECO:0000256" key="14">
    <source>
        <dbReference type="SAM" id="MobiDB-lite"/>
    </source>
</evidence>
<protein>
    <recommendedName>
        <fullName evidence="8 10">Protein GrpE</fullName>
    </recommendedName>
    <alternativeName>
        <fullName evidence="9 10">HSP-70 cofactor</fullName>
    </alternativeName>
</protein>
<comment type="similarity">
    <text evidence="2 10 12">Belongs to the GrpE family.</text>
</comment>
<dbReference type="HAMAP" id="MF_01151">
    <property type="entry name" value="GrpE"/>
    <property type="match status" value="1"/>
</dbReference>
<dbReference type="Proteomes" id="UP000198575">
    <property type="component" value="Unassembled WGS sequence"/>
</dbReference>
<dbReference type="SUPFAM" id="SSF51064">
    <property type="entry name" value="Head domain of nucleotide exchange factor GrpE"/>
    <property type="match status" value="1"/>
</dbReference>
<dbReference type="PANTHER" id="PTHR21237:SF23">
    <property type="entry name" value="GRPE PROTEIN HOMOLOG, MITOCHONDRIAL"/>
    <property type="match status" value="1"/>
</dbReference>
<evidence type="ECO:0000256" key="6">
    <source>
        <dbReference type="ARBA" id="ARBA00023186"/>
    </source>
</evidence>
<comment type="function">
    <text evidence="7 10 11">Participates actively in the response to hyperosmotic and heat shock by preventing the aggregation of stress-denatured proteins, in association with DnaK and GrpE. It is the nucleotide exchange factor for DnaK and may function as a thermosensor. Unfolded proteins bind initially to DnaJ; upon interaction with the DnaJ-bound protein, DnaK hydrolyzes its bound ATP, resulting in the formation of a stable complex. GrpE releases ADP from DnaK; ATP binding to DnaK triggers the release of the substrate protein, thus completing the reaction cycle. Several rounds of ATP-dependent interactions between DnaJ, DnaK and GrpE are required for fully efficient folding.</text>
</comment>
<keyword evidence="16" id="KW-1185">Reference proteome</keyword>
<evidence type="ECO:0000256" key="7">
    <source>
        <dbReference type="ARBA" id="ARBA00053401"/>
    </source>
</evidence>
<dbReference type="Gene3D" id="3.90.20.20">
    <property type="match status" value="1"/>
</dbReference>
<gene>
    <name evidence="10" type="primary">grpE</name>
    <name evidence="15" type="ORF">SAMN05216289_11175</name>
</gene>
<evidence type="ECO:0000256" key="12">
    <source>
        <dbReference type="RuleBase" id="RU004478"/>
    </source>
</evidence>
<dbReference type="GO" id="GO:0042803">
    <property type="term" value="F:protein homodimerization activity"/>
    <property type="evidence" value="ECO:0007669"/>
    <property type="project" value="InterPro"/>
</dbReference>
<dbReference type="FunFam" id="2.30.22.10:FF:000001">
    <property type="entry name" value="Protein GrpE"/>
    <property type="match status" value="1"/>
</dbReference>
<dbReference type="GO" id="GO:0051082">
    <property type="term" value="F:unfolded protein binding"/>
    <property type="evidence" value="ECO:0007669"/>
    <property type="project" value="TreeGrafter"/>
</dbReference>
<name>A0A1I4XRC8_9GAMM</name>